<feature type="transmembrane region" description="Helical" evidence="10">
    <location>
        <begin position="207"/>
        <end position="231"/>
    </location>
</feature>
<evidence type="ECO:0000256" key="7">
    <source>
        <dbReference type="ARBA" id="ARBA00022840"/>
    </source>
</evidence>
<keyword evidence="6" id="KW-0547">Nucleotide-binding</keyword>
<keyword evidence="7" id="KW-0067">ATP-binding</keyword>
<evidence type="ECO:0000256" key="9">
    <source>
        <dbReference type="ARBA" id="ARBA00023136"/>
    </source>
</evidence>
<dbReference type="FunFam" id="3.40.50.300:FF:002470">
    <property type="entry name" value="ABC transporter, putative"/>
    <property type="match status" value="1"/>
</dbReference>
<dbReference type="FunFam" id="3.40.50.300:FF:000298">
    <property type="entry name" value="ATP-binding cassette sub-family A member 12"/>
    <property type="match status" value="1"/>
</dbReference>
<feature type="domain" description="ABC transporter" evidence="11">
    <location>
        <begin position="1269"/>
        <end position="1513"/>
    </location>
</feature>
<organism evidence="12">
    <name type="scientific">Oikopleura dioica</name>
    <name type="common">Tunicate</name>
    <dbReference type="NCBI Taxonomy" id="34765"/>
    <lineage>
        <taxon>Eukaryota</taxon>
        <taxon>Metazoa</taxon>
        <taxon>Chordata</taxon>
        <taxon>Tunicata</taxon>
        <taxon>Appendicularia</taxon>
        <taxon>Copelata</taxon>
        <taxon>Oikopleuridae</taxon>
        <taxon>Oikopleura</taxon>
    </lineage>
</organism>
<dbReference type="InterPro" id="IPR003593">
    <property type="entry name" value="AAA+_ATPase"/>
</dbReference>
<comment type="subcellular location">
    <subcellularLocation>
        <location evidence="1">Membrane</location>
        <topology evidence="1">Multi-pass membrane protein</topology>
    </subcellularLocation>
</comment>
<keyword evidence="13" id="KW-1185">Reference proteome</keyword>
<gene>
    <name evidence="12" type="ORF">GSOID_T00011362001</name>
</gene>
<feature type="domain" description="ABC transporter" evidence="11">
    <location>
        <begin position="374"/>
        <end position="603"/>
    </location>
</feature>
<dbReference type="PROSITE" id="PS50893">
    <property type="entry name" value="ABC_TRANSPORTER_2"/>
    <property type="match status" value="2"/>
</dbReference>
<feature type="transmembrane region" description="Helical" evidence="10">
    <location>
        <begin position="181"/>
        <end position="200"/>
    </location>
</feature>
<keyword evidence="9 10" id="KW-0472">Membrane</keyword>
<protein>
    <recommendedName>
        <fullName evidence="11">ABC transporter domain-containing protein</fullName>
    </recommendedName>
</protein>
<feature type="transmembrane region" description="Helical" evidence="10">
    <location>
        <begin position="251"/>
        <end position="274"/>
    </location>
</feature>
<keyword evidence="3" id="KW-0813">Transport</keyword>
<feature type="transmembrane region" description="Helical" evidence="10">
    <location>
        <begin position="1087"/>
        <end position="1106"/>
    </location>
</feature>
<dbReference type="PROSITE" id="PS00211">
    <property type="entry name" value="ABC_TRANSPORTER_1"/>
    <property type="match status" value="1"/>
</dbReference>
<dbReference type="InParanoid" id="E4WWU2"/>
<dbReference type="GO" id="GO:0016887">
    <property type="term" value="F:ATP hydrolysis activity"/>
    <property type="evidence" value="ECO:0007669"/>
    <property type="project" value="InterPro"/>
</dbReference>
<evidence type="ECO:0000256" key="3">
    <source>
        <dbReference type="ARBA" id="ARBA00022448"/>
    </source>
</evidence>
<keyword evidence="8 10" id="KW-1133">Transmembrane helix</keyword>
<comment type="similarity">
    <text evidence="2">Belongs to the ABC transporter superfamily. ABCA family.</text>
</comment>
<accession>E4WWU2</accession>
<dbReference type="InterPro" id="IPR027417">
    <property type="entry name" value="P-loop_NTPase"/>
</dbReference>
<dbReference type="Proteomes" id="UP000001307">
    <property type="component" value="Unassembled WGS sequence"/>
</dbReference>
<name>E4WWU2_OIKDI</name>
<feature type="transmembrane region" description="Helical" evidence="10">
    <location>
        <begin position="1051"/>
        <end position="1075"/>
    </location>
</feature>
<feature type="transmembrane region" description="Helical" evidence="10">
    <location>
        <begin position="138"/>
        <end position="161"/>
    </location>
</feature>
<dbReference type="GO" id="GO:0005524">
    <property type="term" value="F:ATP binding"/>
    <property type="evidence" value="ECO:0007669"/>
    <property type="project" value="UniProtKB-KW"/>
</dbReference>
<dbReference type="PANTHER" id="PTHR19229:SF36">
    <property type="entry name" value="ATP-BINDING CASSETTE SUB-FAMILY A MEMBER 2"/>
    <property type="match status" value="1"/>
</dbReference>
<dbReference type="PANTHER" id="PTHR19229">
    <property type="entry name" value="ATP-BINDING CASSETTE TRANSPORTER SUBFAMILY A ABCA"/>
    <property type="match status" value="1"/>
</dbReference>
<dbReference type="GO" id="GO:0016020">
    <property type="term" value="C:membrane"/>
    <property type="evidence" value="ECO:0007669"/>
    <property type="project" value="UniProtKB-SubCell"/>
</dbReference>
<evidence type="ECO:0000256" key="5">
    <source>
        <dbReference type="ARBA" id="ARBA00022737"/>
    </source>
</evidence>
<feature type="transmembrane region" description="Helical" evidence="10">
    <location>
        <begin position="1204"/>
        <end position="1226"/>
    </location>
</feature>
<evidence type="ECO:0000259" key="11">
    <source>
        <dbReference type="PROSITE" id="PS50893"/>
    </source>
</evidence>
<dbReference type="InterPro" id="IPR026082">
    <property type="entry name" value="ABCA"/>
</dbReference>
<dbReference type="InterPro" id="IPR017871">
    <property type="entry name" value="ABC_transporter-like_CS"/>
</dbReference>
<dbReference type="SUPFAM" id="SSF52540">
    <property type="entry name" value="P-loop containing nucleoside triphosphate hydrolases"/>
    <property type="match status" value="2"/>
</dbReference>
<dbReference type="GO" id="GO:0005319">
    <property type="term" value="F:lipid transporter activity"/>
    <property type="evidence" value="ECO:0007669"/>
    <property type="project" value="TreeGrafter"/>
</dbReference>
<dbReference type="InterPro" id="IPR013525">
    <property type="entry name" value="ABC2_TM"/>
</dbReference>
<evidence type="ECO:0000256" key="2">
    <source>
        <dbReference type="ARBA" id="ARBA00008869"/>
    </source>
</evidence>
<reference evidence="12" key="1">
    <citation type="journal article" date="2010" name="Science">
        <title>Plasticity of animal genome architecture unmasked by rapid evolution of a pelagic tunicate.</title>
        <authorList>
            <person name="Denoeud F."/>
            <person name="Henriet S."/>
            <person name="Mungpakdee S."/>
            <person name="Aury J.M."/>
            <person name="Da Silva C."/>
            <person name="Brinkmann H."/>
            <person name="Mikhaleva J."/>
            <person name="Olsen L.C."/>
            <person name="Jubin C."/>
            <person name="Canestro C."/>
            <person name="Bouquet J.M."/>
            <person name="Danks G."/>
            <person name="Poulain J."/>
            <person name="Campsteijn C."/>
            <person name="Adamski M."/>
            <person name="Cross I."/>
            <person name="Yadetie F."/>
            <person name="Muffato M."/>
            <person name="Louis A."/>
            <person name="Butcher S."/>
            <person name="Tsagkogeorga G."/>
            <person name="Konrad A."/>
            <person name="Singh S."/>
            <person name="Jensen M.F."/>
            <person name="Cong E.H."/>
            <person name="Eikeseth-Otteraa H."/>
            <person name="Noel B."/>
            <person name="Anthouard V."/>
            <person name="Porcel B.M."/>
            <person name="Kachouri-Lafond R."/>
            <person name="Nishino A."/>
            <person name="Ugolini M."/>
            <person name="Chourrout P."/>
            <person name="Nishida H."/>
            <person name="Aasland R."/>
            <person name="Huzurbazar S."/>
            <person name="Westhof E."/>
            <person name="Delsuc F."/>
            <person name="Lehrach H."/>
            <person name="Reinhardt R."/>
            <person name="Weissenbach J."/>
            <person name="Roy S.W."/>
            <person name="Artiguenave F."/>
            <person name="Postlethwait J.H."/>
            <person name="Manak J.R."/>
            <person name="Thompson E.M."/>
            <person name="Jaillon O."/>
            <person name="Du Pasquier L."/>
            <person name="Boudinot P."/>
            <person name="Liberles D.A."/>
            <person name="Volff J.N."/>
            <person name="Philippe H."/>
            <person name="Lenhard B."/>
            <person name="Roest Crollius H."/>
            <person name="Wincker P."/>
            <person name="Chourrout D."/>
        </authorList>
    </citation>
    <scope>NUCLEOTIDE SEQUENCE [LARGE SCALE GENOMIC DNA]</scope>
</reference>
<dbReference type="OrthoDB" id="10255969at2759"/>
<evidence type="ECO:0000256" key="6">
    <source>
        <dbReference type="ARBA" id="ARBA00022741"/>
    </source>
</evidence>
<dbReference type="Pfam" id="PF00005">
    <property type="entry name" value="ABC_tran"/>
    <property type="match status" value="2"/>
</dbReference>
<feature type="transmembrane region" description="Helical" evidence="10">
    <location>
        <begin position="1008"/>
        <end position="1030"/>
    </location>
</feature>
<dbReference type="InterPro" id="IPR003439">
    <property type="entry name" value="ABC_transporter-like_ATP-bd"/>
</dbReference>
<evidence type="ECO:0000313" key="12">
    <source>
        <dbReference type="EMBL" id="CBY21834.1"/>
    </source>
</evidence>
<dbReference type="CDD" id="cd03263">
    <property type="entry name" value="ABC_subfamily_A"/>
    <property type="match status" value="2"/>
</dbReference>
<dbReference type="SMART" id="SM00382">
    <property type="entry name" value="AAA"/>
    <property type="match status" value="2"/>
</dbReference>
<keyword evidence="4 10" id="KW-0812">Transmembrane</keyword>
<dbReference type="Pfam" id="PF12698">
    <property type="entry name" value="ABC2_membrane_3"/>
    <property type="match status" value="2"/>
</dbReference>
<proteinExistence type="inferred from homology"/>
<feature type="transmembrane region" description="Helical" evidence="10">
    <location>
        <begin position="295"/>
        <end position="317"/>
    </location>
</feature>
<dbReference type="Gene3D" id="3.40.50.300">
    <property type="entry name" value="P-loop containing nucleotide triphosphate hydrolases"/>
    <property type="match status" value="2"/>
</dbReference>
<evidence type="ECO:0000256" key="4">
    <source>
        <dbReference type="ARBA" id="ARBA00022692"/>
    </source>
</evidence>
<dbReference type="GO" id="GO:0140359">
    <property type="term" value="F:ABC-type transporter activity"/>
    <property type="evidence" value="ECO:0007669"/>
    <property type="project" value="InterPro"/>
</dbReference>
<evidence type="ECO:0000313" key="13">
    <source>
        <dbReference type="Proteomes" id="UP000001307"/>
    </source>
</evidence>
<dbReference type="FunCoup" id="E4WWU2">
    <property type="interactions" value="3"/>
</dbReference>
<keyword evidence="5" id="KW-0677">Repeat</keyword>
<sequence length="1631" mass="184014">MKPKIVARDEGLIQRQKNRTDLSLVERKRVILNAYWTGNVRMNKCSRMKYFSGGFIYIQNMIDNGIILTKSNLDTDKVPMGAYLQMFSYQCYTSDSFLDVISGMMPILLSLSWVFTVAITVKNIVWEKESRQKELMKMMGLSGGTLWSSWWLDTMSMMILSCTGEINLLERLTIIIKYGDIFHHSDGFVTFLFLYGYAFASVKASIAFLISTFFSSANLSAACGGIIYFFLYLPYNMCAIWEFKIPRWLKFIASLIPTGMELKTLLLIGPRILFPYSQLYWRKIILNPISKRYMNIAECMIMLYFDGIFYYFLAWYIDNVFPGEFGVPRKWYFFIQPSFWSGKSKRATNEQLNQGESEKMAKQEAVSEELNTGVELQGLTKIYKDKLAVDDLSLKLYENQITSFLGHNGAGKTTTMSMLTGIYTPSGGTAVIDGYDIWTQMDQVRKVLGFCPQHNVLFEDLTCAEHIEFFCSLKGQEKNKTKIEIDELLEMCGLTGKKHLKVPTLSGGMKRKLSVALAFCGGSKIVLLDEPTAGVDPYARRGIWDLLTRFKAGRTILLSTHHMDEADVLGDRIAIIAAGRLKCVGSSLWLKSNYGEGYYLTVNTKLHEATRDAIASNGREHLDVVETKLNSISFRIPYQFVEEAMAILDLLEMHKTKLEIDSYGIRDSSLEEIFIKIAKYEKENSEEELPEGRDSVSEGTGNEIHPELIEAGKNVKGTLVAGALRRQQFGAIFEKRAITVSRSIKTGKVLMLKETTKTSKAFRTYLRVPDVSESTPLEIEAMMYEGRVTLASNQRSSQEKRKWTIEYATEKGFDLSARYCSEDNVEPDEYFLNGSSWSLSQPVGSEATTDCSCSYDDDPVYGGQKIFSGGENTPIFDLYGGLHNYNMTGKNITDWVQKTVDKDTFVFQRYGGFSIGANALNESLLSSQPGLADRLDPFIRHRNSKIWFNNVGYHASVAYYNIFANSLLRSSVPDKNPEELGIDVVNYPLDLDLNNIDAAAFQQASTDVIIAICVVFALSFIPASFVVFLIEERASGSKHLQNGGMNPNIYWIANYLWDILIFLFPTALSIAIFAMFQSNAYTGKDNIGCLVLLFILFGMAATPLMYPATYLFEKPATAYVALTAFNLFIGINTTIAVSVMMSIAESDPDLEYIYIILDNVFLIFPHFCLGRGLMEMAIQQAYLDAYAELGFEQERKKPILAFEYNGRCCLAMAIQTIIFFSFVLFIQHRSTAKSSSSFKNDYSKNEKFEESDVAAETKRAYDEANKDLLRIKKLTKVFKQKGGSGNFTAVNGVSLSVPKGECFGLLGVNGAGKIRDQDKRNTTTFKMLTTDLSPTCGDALINELSLVQEPAKTRRFIGYCPQFDGLNSVLTSAEHIRYYAKIRGIKKSEIKDMVNWALKELNLNQYRDIPAGEYSGGNKRKLSTAIAFTGAPDVILLDEPTAGVDPKARRFLWDVIKRMVQKGHAIVLTSHSMEECEILCGRLAIMVNGSFECLGQGSSQHLKAKYGEGYIVAIQGDSINHNSITSRLSDHFTNVKVTEQRSKNLQVTENDFKRWKIEHFKVQIIEMNNLKLLFSTLQEMKKDELLVDYRISQTTLDDVFISFAKRQGTIENKEENIQIVISSSKTNETNF</sequence>
<feature type="transmembrane region" description="Helical" evidence="10">
    <location>
        <begin position="1152"/>
        <end position="1169"/>
    </location>
</feature>
<evidence type="ECO:0000256" key="1">
    <source>
        <dbReference type="ARBA" id="ARBA00004141"/>
    </source>
</evidence>
<feature type="transmembrane region" description="Helical" evidence="10">
    <location>
        <begin position="1118"/>
        <end position="1140"/>
    </location>
</feature>
<evidence type="ECO:0000256" key="10">
    <source>
        <dbReference type="SAM" id="Phobius"/>
    </source>
</evidence>
<feature type="transmembrane region" description="Helical" evidence="10">
    <location>
        <begin position="104"/>
        <end position="126"/>
    </location>
</feature>
<dbReference type="EMBL" id="FN653018">
    <property type="protein sequence ID" value="CBY21834.1"/>
    <property type="molecule type" value="Genomic_DNA"/>
</dbReference>
<evidence type="ECO:0000256" key="8">
    <source>
        <dbReference type="ARBA" id="ARBA00022989"/>
    </source>
</evidence>